<organism evidence="2 3">
    <name type="scientific">Erythranthe guttata</name>
    <name type="common">Yellow monkey flower</name>
    <name type="synonym">Mimulus guttatus</name>
    <dbReference type="NCBI Taxonomy" id="4155"/>
    <lineage>
        <taxon>Eukaryota</taxon>
        <taxon>Viridiplantae</taxon>
        <taxon>Streptophyta</taxon>
        <taxon>Embryophyta</taxon>
        <taxon>Tracheophyta</taxon>
        <taxon>Spermatophyta</taxon>
        <taxon>Magnoliopsida</taxon>
        <taxon>eudicotyledons</taxon>
        <taxon>Gunneridae</taxon>
        <taxon>Pentapetalae</taxon>
        <taxon>asterids</taxon>
        <taxon>lamiids</taxon>
        <taxon>Lamiales</taxon>
        <taxon>Phrymaceae</taxon>
        <taxon>Erythranthe</taxon>
    </lineage>
</organism>
<name>A0A022RQZ2_ERYGU</name>
<dbReference type="AlphaFoldDB" id="A0A022RQZ2"/>
<feature type="transmembrane region" description="Helical" evidence="1">
    <location>
        <begin position="42"/>
        <end position="67"/>
    </location>
</feature>
<evidence type="ECO:0000256" key="1">
    <source>
        <dbReference type="SAM" id="Phobius"/>
    </source>
</evidence>
<gene>
    <name evidence="2" type="ORF">MIMGU_mgv1a017501mg</name>
</gene>
<dbReference type="EMBL" id="KI630292">
    <property type="protein sequence ID" value="EYU42449.1"/>
    <property type="molecule type" value="Genomic_DNA"/>
</dbReference>
<keyword evidence="1" id="KW-0472">Membrane</keyword>
<protein>
    <submittedName>
        <fullName evidence="2">Uncharacterized protein</fullName>
    </submittedName>
</protein>
<reference evidence="2 3" key="1">
    <citation type="journal article" date="2013" name="Proc. Natl. Acad. Sci. U.S.A.">
        <title>Fine-scale variation in meiotic recombination in Mimulus inferred from population shotgun sequencing.</title>
        <authorList>
            <person name="Hellsten U."/>
            <person name="Wright K.M."/>
            <person name="Jenkins J."/>
            <person name="Shu S."/>
            <person name="Yuan Y."/>
            <person name="Wessler S.R."/>
            <person name="Schmutz J."/>
            <person name="Willis J.H."/>
            <person name="Rokhsar D.S."/>
        </authorList>
    </citation>
    <scope>NUCLEOTIDE SEQUENCE [LARGE SCALE GENOMIC DNA]</scope>
    <source>
        <strain evidence="3">cv. DUN x IM62</strain>
    </source>
</reference>
<accession>A0A022RQZ2</accession>
<sequence>MLFYDIKRNELMYKTAPNGFEDDANNMYMCHMHANFINFTFLLLYFNLLINWLLSVFVVFFWFFFFLSLM</sequence>
<evidence type="ECO:0000313" key="3">
    <source>
        <dbReference type="Proteomes" id="UP000030748"/>
    </source>
</evidence>
<dbReference type="Proteomes" id="UP000030748">
    <property type="component" value="Unassembled WGS sequence"/>
</dbReference>
<keyword evidence="3" id="KW-1185">Reference proteome</keyword>
<keyword evidence="1" id="KW-0812">Transmembrane</keyword>
<evidence type="ECO:0000313" key="2">
    <source>
        <dbReference type="EMBL" id="EYU42449.1"/>
    </source>
</evidence>
<proteinExistence type="predicted"/>
<keyword evidence="1" id="KW-1133">Transmembrane helix</keyword>